<evidence type="ECO:0000256" key="2">
    <source>
        <dbReference type="ARBA" id="ARBA00004429"/>
    </source>
</evidence>
<evidence type="ECO:0000256" key="23">
    <source>
        <dbReference type="ARBA" id="ARBA00045018"/>
    </source>
</evidence>
<dbReference type="SMR" id="A0A643CKN7"/>
<evidence type="ECO:0000256" key="5">
    <source>
        <dbReference type="ARBA" id="ARBA00022692"/>
    </source>
</evidence>
<keyword evidence="8" id="KW-0458">Lysosome</keyword>
<evidence type="ECO:0000256" key="11">
    <source>
        <dbReference type="ARBA" id="ARBA00044881"/>
    </source>
</evidence>
<evidence type="ECO:0000256" key="8">
    <source>
        <dbReference type="ARBA" id="ARBA00023228"/>
    </source>
</evidence>
<evidence type="ECO:0000256" key="4">
    <source>
        <dbReference type="ARBA" id="ARBA00022448"/>
    </source>
</evidence>
<comment type="subunit">
    <text evidence="25">Homodimer. Interacts with lysosomal protein GLMP (via lumenal domain); the interaction starts while both proteins are still in the endoplasmic reticulum and is required for stabilization of MFSD1 in lysosomes but has no direct effect on its targeting to lysosomes or transporter activity.</text>
</comment>
<dbReference type="PANTHER" id="PTHR23512:SF3">
    <property type="entry name" value="MAJOR FACILITATOR SUPERFAMILY DOMAIN-CONTAINING PROTEIN 1"/>
    <property type="match status" value="1"/>
</dbReference>
<feature type="transmembrane region" description="Helical" evidence="26">
    <location>
        <begin position="260"/>
        <end position="281"/>
    </location>
</feature>
<comment type="catalytic activity">
    <reaction evidence="18">
        <text>L-arginyl-glycine(out) = L-arginyl-glycine(in)</text>
        <dbReference type="Rhea" id="RHEA:79391"/>
        <dbReference type="ChEBI" id="CHEBI:229955"/>
    </reaction>
</comment>
<comment type="catalytic activity">
    <reaction evidence="17">
        <text>L-lysyl-L-lysine(out) = L-lysyl-L-lysine(in)</text>
        <dbReference type="Rhea" id="RHEA:79403"/>
        <dbReference type="ChEBI" id="CHEBI:229956"/>
    </reaction>
</comment>
<evidence type="ECO:0000256" key="17">
    <source>
        <dbReference type="ARBA" id="ARBA00044900"/>
    </source>
</evidence>
<organism evidence="27">
    <name type="scientific">Anaplasma marginale</name>
    <dbReference type="NCBI Taxonomy" id="770"/>
    <lineage>
        <taxon>Bacteria</taxon>
        <taxon>Pseudomonadati</taxon>
        <taxon>Pseudomonadota</taxon>
        <taxon>Alphaproteobacteria</taxon>
        <taxon>Rickettsiales</taxon>
        <taxon>Anaplasmataceae</taxon>
        <taxon>Anaplasma</taxon>
    </lineage>
</organism>
<evidence type="ECO:0000256" key="3">
    <source>
        <dbReference type="ARBA" id="ARBA00008335"/>
    </source>
</evidence>
<dbReference type="GO" id="GO:0005886">
    <property type="term" value="C:plasma membrane"/>
    <property type="evidence" value="ECO:0007669"/>
    <property type="project" value="UniProtKB-SubCell"/>
</dbReference>
<evidence type="ECO:0000256" key="12">
    <source>
        <dbReference type="ARBA" id="ARBA00044884"/>
    </source>
</evidence>
<name>A0A643CKN7_ANAMA</name>
<evidence type="ECO:0000256" key="6">
    <source>
        <dbReference type="ARBA" id="ARBA00022989"/>
    </source>
</evidence>
<evidence type="ECO:0000256" key="26">
    <source>
        <dbReference type="SAM" id="Phobius"/>
    </source>
</evidence>
<gene>
    <name evidence="27" type="ORF">FY207_04680</name>
</gene>
<evidence type="ECO:0000256" key="1">
    <source>
        <dbReference type="ARBA" id="ARBA00004155"/>
    </source>
</evidence>
<evidence type="ECO:0000256" key="16">
    <source>
        <dbReference type="ARBA" id="ARBA00044899"/>
    </source>
</evidence>
<feature type="transmembrane region" description="Helical" evidence="26">
    <location>
        <begin position="22"/>
        <end position="41"/>
    </location>
</feature>
<dbReference type="AlphaFoldDB" id="A0A643CKN7"/>
<dbReference type="EMBL" id="VTCY01000017">
    <property type="protein sequence ID" value="KAB0451010.1"/>
    <property type="molecule type" value="Genomic_DNA"/>
</dbReference>
<comment type="catalytic activity">
    <reaction evidence="10">
        <text>L-histidyl-glycine(out) = L-histidyl-glycine(in)</text>
        <dbReference type="Rhea" id="RHEA:79395"/>
        <dbReference type="ChEBI" id="CHEBI:229957"/>
    </reaction>
</comment>
<comment type="catalytic activity">
    <reaction evidence="11">
        <text>L-alpha-aminoacyl-L-arginine(out) = L-alpha-aminoacyl-L-arginine(in)</text>
        <dbReference type="Rhea" id="RHEA:79367"/>
        <dbReference type="ChEBI" id="CHEBI:229968"/>
    </reaction>
</comment>
<comment type="catalytic activity">
    <reaction evidence="12">
        <text>L-alpha-aminoacyl-L-histidine(out) = L-alpha-aminoacyl-L-histidine(in)</text>
        <dbReference type="Rhea" id="RHEA:79375"/>
        <dbReference type="ChEBI" id="CHEBI:229967"/>
    </reaction>
</comment>
<comment type="catalytic activity">
    <reaction evidence="16">
        <text>L-arginyl-L-alpha-amino acid(out) = L-arginyl-L-alpha-amino acid(in)</text>
        <dbReference type="Rhea" id="RHEA:79371"/>
        <dbReference type="ChEBI" id="CHEBI:84315"/>
    </reaction>
</comment>
<dbReference type="GO" id="GO:0022857">
    <property type="term" value="F:transmembrane transporter activity"/>
    <property type="evidence" value="ECO:0007669"/>
    <property type="project" value="InterPro"/>
</dbReference>
<feature type="transmembrane region" description="Helical" evidence="26">
    <location>
        <begin position="347"/>
        <end position="372"/>
    </location>
</feature>
<dbReference type="SUPFAM" id="SSF103473">
    <property type="entry name" value="MFS general substrate transporter"/>
    <property type="match status" value="1"/>
</dbReference>
<keyword evidence="6 26" id="KW-1133">Transmembrane helix</keyword>
<proteinExistence type="inferred from homology"/>
<feature type="transmembrane region" description="Helical" evidence="26">
    <location>
        <begin position="53"/>
        <end position="78"/>
    </location>
</feature>
<evidence type="ECO:0000256" key="25">
    <source>
        <dbReference type="ARBA" id="ARBA00046376"/>
    </source>
</evidence>
<feature type="transmembrane region" description="Helical" evidence="26">
    <location>
        <begin position="222"/>
        <end position="240"/>
    </location>
</feature>
<comment type="catalytic activity">
    <reaction evidence="21">
        <text>L-lysyl-glycine(out) = L-lysyl-glycine(in)</text>
        <dbReference type="Rhea" id="RHEA:79407"/>
        <dbReference type="ChEBI" id="CHEBI:191202"/>
    </reaction>
</comment>
<evidence type="ECO:0000313" key="27">
    <source>
        <dbReference type="EMBL" id="KAB0451010.1"/>
    </source>
</evidence>
<dbReference type="Gene3D" id="1.20.1250.20">
    <property type="entry name" value="MFS general substrate transporter like domains"/>
    <property type="match status" value="1"/>
</dbReference>
<feature type="transmembrane region" description="Helical" evidence="26">
    <location>
        <begin position="392"/>
        <end position="413"/>
    </location>
</feature>
<comment type="caution">
    <text evidence="27">The sequence shown here is derived from an EMBL/GenBank/DDBJ whole genome shotgun (WGS) entry which is preliminary data.</text>
</comment>
<evidence type="ECO:0000256" key="24">
    <source>
        <dbReference type="ARBA" id="ARBA00045709"/>
    </source>
</evidence>
<dbReference type="GO" id="GO:0005765">
    <property type="term" value="C:lysosomal membrane"/>
    <property type="evidence" value="ECO:0007669"/>
    <property type="project" value="UniProtKB-SubCell"/>
</dbReference>
<comment type="catalytic activity">
    <reaction evidence="19">
        <text>L-histidyl-L-alpha-amino acid(out) = L-histidyl-L-alpha-amino acid(in)</text>
        <dbReference type="Rhea" id="RHEA:79379"/>
        <dbReference type="ChEBI" id="CHEBI:229964"/>
    </reaction>
</comment>
<dbReference type="InterPro" id="IPR036259">
    <property type="entry name" value="MFS_trans_sf"/>
</dbReference>
<keyword evidence="5 26" id="KW-0812">Transmembrane</keyword>
<protein>
    <recommendedName>
        <fullName evidence="22">Lysosomal dipeptide transporter MFSD1</fullName>
    </recommendedName>
    <alternativeName>
        <fullName evidence="23">Major facilitator superfamily domain-containing protein 1</fullName>
    </alternativeName>
</protein>
<comment type="subcellular location">
    <subcellularLocation>
        <location evidence="2">Cell inner membrane</location>
        <topology evidence="2">Multi-pass membrane protein</topology>
    </subcellularLocation>
    <subcellularLocation>
        <location evidence="1">Lysosome membrane</location>
        <topology evidence="1">Multi-pass membrane protein</topology>
    </subcellularLocation>
</comment>
<evidence type="ECO:0000256" key="20">
    <source>
        <dbReference type="ARBA" id="ARBA00044919"/>
    </source>
</evidence>
<feature type="transmembrane region" description="Helical" evidence="26">
    <location>
        <begin position="113"/>
        <end position="132"/>
    </location>
</feature>
<feature type="transmembrane region" description="Helical" evidence="26">
    <location>
        <begin position="144"/>
        <end position="163"/>
    </location>
</feature>
<evidence type="ECO:0000256" key="10">
    <source>
        <dbReference type="ARBA" id="ARBA00044878"/>
    </source>
</evidence>
<feature type="transmembrane region" description="Helical" evidence="26">
    <location>
        <begin position="288"/>
        <end position="308"/>
    </location>
</feature>
<dbReference type="PANTHER" id="PTHR23512">
    <property type="entry name" value="MAJOR FACILITATOR SUPERFAMILY DOMAIN-CONTAINING PROTEIN 1"/>
    <property type="match status" value="1"/>
</dbReference>
<feature type="transmembrane region" description="Helical" evidence="26">
    <location>
        <begin position="178"/>
        <end position="198"/>
    </location>
</feature>
<evidence type="ECO:0000256" key="21">
    <source>
        <dbReference type="ARBA" id="ARBA00044924"/>
    </source>
</evidence>
<evidence type="ECO:0000256" key="22">
    <source>
        <dbReference type="ARBA" id="ARBA00044985"/>
    </source>
</evidence>
<feature type="transmembrane region" description="Helical" evidence="26">
    <location>
        <begin position="314"/>
        <end position="335"/>
    </location>
</feature>
<comment type="catalytic activity">
    <reaction evidence="9">
        <text>L-lysyl-L-alanine(out) = L-lysyl-L-alanine(in)</text>
        <dbReference type="Rhea" id="RHEA:79399"/>
        <dbReference type="ChEBI" id="CHEBI:229954"/>
    </reaction>
</comment>
<comment type="catalytic activity">
    <reaction evidence="20">
        <text>L-alanyl-L-lysine(out) = L-alanyl-L-lysine(in)</text>
        <dbReference type="Rhea" id="RHEA:79415"/>
        <dbReference type="ChEBI" id="CHEBI:192470"/>
    </reaction>
</comment>
<evidence type="ECO:0000256" key="19">
    <source>
        <dbReference type="ARBA" id="ARBA00044912"/>
    </source>
</evidence>
<keyword evidence="7 26" id="KW-0472">Membrane</keyword>
<dbReference type="InterPro" id="IPR011701">
    <property type="entry name" value="MFS"/>
</dbReference>
<comment type="catalytic activity">
    <reaction evidence="14">
        <text>L-alpha-aminoacyl-L-lysine(out) = L-alpha-aminoacyl-L-lysine(in)</text>
        <dbReference type="Rhea" id="RHEA:79383"/>
        <dbReference type="ChEBI" id="CHEBI:229966"/>
    </reaction>
</comment>
<evidence type="ECO:0000256" key="18">
    <source>
        <dbReference type="ARBA" id="ARBA00044903"/>
    </source>
</evidence>
<evidence type="ECO:0000256" key="9">
    <source>
        <dbReference type="ARBA" id="ARBA00044876"/>
    </source>
</evidence>
<dbReference type="InterPro" id="IPR052187">
    <property type="entry name" value="MFSD1"/>
</dbReference>
<evidence type="ECO:0000256" key="7">
    <source>
        <dbReference type="ARBA" id="ARBA00023136"/>
    </source>
</evidence>
<evidence type="ECO:0000256" key="14">
    <source>
        <dbReference type="ARBA" id="ARBA00044893"/>
    </source>
</evidence>
<comment type="function">
    <text evidence="24">Lysosomal dipeptide uniporter that selectively exports lysine, arginine or histidine-containing dipeptides with a net positive charge from the lysosome lumen into the cytosol. Could play a role in a specific type of protein O-glycosylation indirectly regulating macrophages migration and tissue invasion. Also essential for liver homeostasis.</text>
</comment>
<accession>A0A643CKN7</accession>
<comment type="catalytic activity">
    <reaction evidence="15">
        <text>L-aspartyl-L-lysine(out) = L-aspartyl-L-lysine(in)</text>
        <dbReference type="Rhea" id="RHEA:79411"/>
        <dbReference type="ChEBI" id="CHEBI:229953"/>
    </reaction>
</comment>
<reference evidence="27" key="1">
    <citation type="submission" date="2019-08" db="EMBL/GenBank/DDBJ databases">
        <authorList>
            <person name="Amaro Estrada I."/>
            <person name="Quiroz Castaneda R.E."/>
            <person name="Martinez Ocampo F."/>
            <person name="Rodriguez Camarillo S.D."/>
        </authorList>
    </citation>
    <scope>NUCLEOTIDE SEQUENCE</scope>
    <source>
        <strain evidence="27">MEX-30-184-02</strain>
    </source>
</reference>
<evidence type="ECO:0000256" key="15">
    <source>
        <dbReference type="ARBA" id="ARBA00044898"/>
    </source>
</evidence>
<comment type="similarity">
    <text evidence="3">Belongs to the major facilitator superfamily.</text>
</comment>
<sequence>MLPCALVAFGTGVTVWSVDRGFFAWFSVAVFYALQYILRVIPNTLSGEIMERFGVGALAFGQFSALYYAGYTVAHIPLGILIDKYGPKKVIPACMVLTFLGAAPMLFDSWEFVQIGRVFTGMGSVAAAISVFKVSKMYFTSTRFARMTSIAIMIGFFGAMYGGKPMLSLIESFGWNKVLLVFVVGGCILAMLAAYFLFDAPDATESRSVSEQVRSVICNKRLIIISLLGGCMIGPIEGFADGWATAFLSEVCGVSHVAATTLPAAVFVGCCVGLLVVSSLLEKSYDGWNIIICCGLFTMVAFAAMLTGNCSTGISAFILLLTVGICSTYQIVVVFKAIEYAGNGSVALATAVSNMAIMFFGYFFHTVISLVINSYWDGKVISGQSVYGSGPLVKAMLVVPIGVLIGTVGTAIMKRCSKDNGG</sequence>
<evidence type="ECO:0000256" key="13">
    <source>
        <dbReference type="ARBA" id="ARBA00044891"/>
    </source>
</evidence>
<comment type="catalytic activity">
    <reaction evidence="13">
        <text>L-lysyl-L-alpha-amino acid(out) = L-lysyl-L-alpha-amino acid(in)</text>
        <dbReference type="Rhea" id="RHEA:79387"/>
        <dbReference type="ChEBI" id="CHEBI:229965"/>
    </reaction>
</comment>
<keyword evidence="4" id="KW-0813">Transport</keyword>
<dbReference type="Pfam" id="PF07690">
    <property type="entry name" value="MFS_1"/>
    <property type="match status" value="1"/>
</dbReference>